<evidence type="ECO:0000256" key="1">
    <source>
        <dbReference type="ARBA" id="ARBA00000032"/>
    </source>
</evidence>
<reference evidence="8 9" key="1">
    <citation type="journal article" date="2018" name="Gigascience">
        <title>Genomes of trombidid mites reveal novel predicted allergens and laterally-transferred genes associated with secondary metabolism.</title>
        <authorList>
            <person name="Dong X."/>
            <person name="Chaisiri K."/>
            <person name="Xia D."/>
            <person name="Armstrong S.D."/>
            <person name="Fang Y."/>
            <person name="Donnelly M.J."/>
            <person name="Kadowaki T."/>
            <person name="McGarry J.W."/>
            <person name="Darby A.C."/>
            <person name="Makepeace B.L."/>
        </authorList>
    </citation>
    <scope>NUCLEOTIDE SEQUENCE [LARGE SCALE GENOMIC DNA]</scope>
    <source>
        <strain evidence="8">UoL-UT</strain>
    </source>
</reference>
<evidence type="ECO:0000313" key="9">
    <source>
        <dbReference type="Proteomes" id="UP000288716"/>
    </source>
</evidence>
<dbReference type="SUPFAM" id="SSF53254">
    <property type="entry name" value="Phosphoglycerate mutase-like"/>
    <property type="match status" value="1"/>
</dbReference>
<evidence type="ECO:0000256" key="5">
    <source>
        <dbReference type="ARBA" id="ARBA00022801"/>
    </source>
</evidence>
<dbReference type="InterPro" id="IPR029033">
    <property type="entry name" value="His_PPase_superfam"/>
</dbReference>
<dbReference type="PANTHER" id="PTHR11567:SF211">
    <property type="entry name" value="PROSTATIC ACID PHOSPHATASE"/>
    <property type="match status" value="1"/>
</dbReference>
<accession>A0A443RZC0</accession>
<proteinExistence type="inferred from homology"/>
<evidence type="ECO:0000313" key="8">
    <source>
        <dbReference type="EMBL" id="RWS20615.1"/>
    </source>
</evidence>
<dbReference type="PANTHER" id="PTHR11567">
    <property type="entry name" value="ACID PHOSPHATASE-RELATED"/>
    <property type="match status" value="1"/>
</dbReference>
<dbReference type="EC" id="3.1.3.2" evidence="3"/>
<dbReference type="OrthoDB" id="6418769at2759"/>
<keyword evidence="6" id="KW-1015">Disulfide bond</keyword>
<dbReference type="Proteomes" id="UP000288716">
    <property type="component" value="Unassembled WGS sequence"/>
</dbReference>
<evidence type="ECO:0000256" key="6">
    <source>
        <dbReference type="ARBA" id="ARBA00023157"/>
    </source>
</evidence>
<protein>
    <recommendedName>
        <fullName evidence="3">acid phosphatase</fullName>
        <ecNumber evidence="3">3.1.3.2</ecNumber>
    </recommendedName>
</protein>
<dbReference type="PROSITE" id="PS00616">
    <property type="entry name" value="HIS_ACID_PHOSPHAT_1"/>
    <property type="match status" value="1"/>
</dbReference>
<keyword evidence="5" id="KW-0378">Hydrolase</keyword>
<dbReference type="InterPro" id="IPR033379">
    <property type="entry name" value="Acid_Pase_AS"/>
</dbReference>
<gene>
    <name evidence="8" type="ORF">B4U80_14249</name>
</gene>
<dbReference type="InterPro" id="IPR000560">
    <property type="entry name" value="His_Pase_clade-2"/>
</dbReference>
<comment type="similarity">
    <text evidence="2">Belongs to the histidine acid phosphatase family.</text>
</comment>
<keyword evidence="9" id="KW-1185">Reference proteome</keyword>
<comment type="caution">
    <text evidence="8">The sequence shown here is derived from an EMBL/GenBank/DDBJ whole genome shotgun (WGS) entry which is preliminary data.</text>
</comment>
<evidence type="ECO:0000256" key="7">
    <source>
        <dbReference type="ARBA" id="ARBA00023180"/>
    </source>
</evidence>
<comment type="catalytic activity">
    <reaction evidence="1">
        <text>a phosphate monoester + H2O = an alcohol + phosphate</text>
        <dbReference type="Rhea" id="RHEA:15017"/>
        <dbReference type="ChEBI" id="CHEBI:15377"/>
        <dbReference type="ChEBI" id="CHEBI:30879"/>
        <dbReference type="ChEBI" id="CHEBI:43474"/>
        <dbReference type="ChEBI" id="CHEBI:67140"/>
        <dbReference type="EC" id="3.1.3.2"/>
    </reaction>
</comment>
<dbReference type="EMBL" id="NCKV01016518">
    <property type="protein sequence ID" value="RWS20615.1"/>
    <property type="molecule type" value="Genomic_DNA"/>
</dbReference>
<dbReference type="AlphaFoldDB" id="A0A443RZC0"/>
<dbReference type="Pfam" id="PF00328">
    <property type="entry name" value="His_Phos_2"/>
    <property type="match status" value="1"/>
</dbReference>
<feature type="non-terminal residue" evidence="8">
    <location>
        <position position="258"/>
    </location>
</feature>
<dbReference type="VEuPathDB" id="VectorBase:LDEU011425"/>
<evidence type="ECO:0000256" key="3">
    <source>
        <dbReference type="ARBA" id="ARBA00012646"/>
    </source>
</evidence>
<evidence type="ECO:0000256" key="4">
    <source>
        <dbReference type="ARBA" id="ARBA00022729"/>
    </source>
</evidence>
<dbReference type="GO" id="GO:0003993">
    <property type="term" value="F:acid phosphatase activity"/>
    <property type="evidence" value="ECO:0007669"/>
    <property type="project" value="UniProtKB-EC"/>
</dbReference>
<sequence>MNLILKLITLLVLFLCGLGITISVFRKLIRSPNQLKSVMLIHRHGERVPTLTYNDDPNVLYWVKFGIGSLTDKGEQRMRHLGEFLRERYESLWPEKNELYVRSSAYKEDFLSNPVKIYNVDAQNDFMLSFDFNCPVFDKETERVLKSPDYFEWLKSYTPLLLYLEKNIGARFDRTITTTSRLFDNFLLSKKYNLTFPNWITDTIYEQMREFRDRFFDIHSRSILQKRLRAGAFLKELEDQMKLIESNKNFKKVHIYSS</sequence>
<evidence type="ECO:0000256" key="2">
    <source>
        <dbReference type="ARBA" id="ARBA00005375"/>
    </source>
</evidence>
<dbReference type="InterPro" id="IPR050645">
    <property type="entry name" value="Histidine_acid_phosphatase"/>
</dbReference>
<name>A0A443RZC0_9ACAR</name>
<organism evidence="8 9">
    <name type="scientific">Leptotrombidium deliense</name>
    <dbReference type="NCBI Taxonomy" id="299467"/>
    <lineage>
        <taxon>Eukaryota</taxon>
        <taxon>Metazoa</taxon>
        <taxon>Ecdysozoa</taxon>
        <taxon>Arthropoda</taxon>
        <taxon>Chelicerata</taxon>
        <taxon>Arachnida</taxon>
        <taxon>Acari</taxon>
        <taxon>Acariformes</taxon>
        <taxon>Trombidiformes</taxon>
        <taxon>Prostigmata</taxon>
        <taxon>Anystina</taxon>
        <taxon>Parasitengona</taxon>
        <taxon>Trombiculoidea</taxon>
        <taxon>Trombiculidae</taxon>
        <taxon>Leptotrombidium</taxon>
    </lineage>
</organism>
<keyword evidence="4" id="KW-0732">Signal</keyword>
<keyword evidence="7" id="KW-0325">Glycoprotein</keyword>
<dbReference type="Gene3D" id="3.40.50.1240">
    <property type="entry name" value="Phosphoglycerate mutase-like"/>
    <property type="match status" value="1"/>
</dbReference>
<dbReference type="STRING" id="299467.A0A443RZC0"/>